<dbReference type="EMBL" id="HACM01005828">
    <property type="protein sequence ID" value="CRZ06270.1"/>
    <property type="molecule type" value="Transcribed_RNA"/>
</dbReference>
<sequence length="105" mass="12133">MCIDTQTHIQFFNEATMEGKKGKKQKLCQQIALHLVQICPFKNHNKLKRLYFLLQFTSKSIEQQYTQSYIQLCRVPYLTRHAAGPPGEQFGLGDRQPAAVPRELP</sequence>
<accession>A0A0H5QWH4</accession>
<feature type="region of interest" description="Disordered" evidence="1">
    <location>
        <begin position="84"/>
        <end position="105"/>
    </location>
</feature>
<evidence type="ECO:0000256" key="1">
    <source>
        <dbReference type="SAM" id="MobiDB-lite"/>
    </source>
</evidence>
<dbReference type="AlphaFoldDB" id="A0A0H5QWH4"/>
<name>A0A0H5QWH4_9EUKA</name>
<reference evidence="2" key="1">
    <citation type="submission" date="2015-04" db="EMBL/GenBank/DDBJ databases">
        <title>The genome sequence of the plant pathogenic Rhizarian Plasmodiophora brassicae reveals insights in its biotrophic life cycle and the origin of chitin synthesis.</title>
        <authorList>
            <person name="Schwelm A."/>
            <person name="Fogelqvist J."/>
            <person name="Knaust A."/>
            <person name="Julke S."/>
            <person name="Lilja T."/>
            <person name="Dhandapani V."/>
            <person name="Bonilla-Rosso G."/>
            <person name="Karlsson M."/>
            <person name="Shevchenko A."/>
            <person name="Choi S.R."/>
            <person name="Kim H.G."/>
            <person name="Park J.Y."/>
            <person name="Lim Y.P."/>
            <person name="Ludwig-Muller J."/>
            <person name="Dixelius C."/>
        </authorList>
    </citation>
    <scope>NUCLEOTIDE SEQUENCE</scope>
    <source>
        <tissue evidence="2">Potato root galls</tissue>
    </source>
</reference>
<proteinExistence type="predicted"/>
<organism evidence="2">
    <name type="scientific">Spongospora subterranea</name>
    <dbReference type="NCBI Taxonomy" id="70186"/>
    <lineage>
        <taxon>Eukaryota</taxon>
        <taxon>Sar</taxon>
        <taxon>Rhizaria</taxon>
        <taxon>Endomyxa</taxon>
        <taxon>Phytomyxea</taxon>
        <taxon>Plasmodiophorida</taxon>
        <taxon>Plasmodiophoridae</taxon>
        <taxon>Spongospora</taxon>
    </lineage>
</organism>
<protein>
    <submittedName>
        <fullName evidence="2">Uncharacterized protein</fullName>
    </submittedName>
</protein>
<evidence type="ECO:0000313" key="2">
    <source>
        <dbReference type="EMBL" id="CRZ06270.1"/>
    </source>
</evidence>